<dbReference type="KEGG" id="bgm:CAL15_06950"/>
<sequence>MRLAARSKDEYQDGKREGPAVDAWREARRILCVRLDGMGDVLMSTPAMRALKQSAPGRSLALLTSSAGAALQPFLPEVDTVLRHDCGWVRNDTRGNAADLDAIARIRAWRPDAAVIFTVYSQSPLPAAMLCHLAGVPRVLAHCRENPYRLISDWQRETDTDASMRHEVRRQLDLVAAVGAVASDESLSFRVRDEDRESLRAKVRAHGVADEEDWIAIHGGATAPSRRYPSALLAQAIDSLRGEGRRLLLLGSPEDGGLAPELARRRVHLPGLVDLSGQLTLGELGAAIERAAVLVCNNSGPAHIAAALHTPVVDLYALTNPQHTPWNTAHRVLYRDVPCRNCYRSTCPEGHHACLAGVPPRQVADAARELLAMPTATHGATAHM</sequence>
<gene>
    <name evidence="3" type="ORF">CAL15_06950</name>
</gene>
<dbReference type="SUPFAM" id="SSF53756">
    <property type="entry name" value="UDP-Glycosyltransferase/glycogen phosphorylase"/>
    <property type="match status" value="1"/>
</dbReference>
<evidence type="ECO:0000313" key="3">
    <source>
        <dbReference type="EMBL" id="ARP94143.1"/>
    </source>
</evidence>
<dbReference type="InterPro" id="IPR002201">
    <property type="entry name" value="Glyco_trans_9"/>
</dbReference>
<dbReference type="InterPro" id="IPR051199">
    <property type="entry name" value="LPS_LOS_Heptosyltrfase"/>
</dbReference>
<evidence type="ECO:0000256" key="2">
    <source>
        <dbReference type="ARBA" id="ARBA00022679"/>
    </source>
</evidence>
<dbReference type="Gene3D" id="3.40.50.2000">
    <property type="entry name" value="Glycogen Phosphorylase B"/>
    <property type="match status" value="2"/>
</dbReference>
<keyword evidence="4" id="KW-1185">Reference proteome</keyword>
<dbReference type="RefSeq" id="WP_086077911.1">
    <property type="nucleotide sequence ID" value="NZ_CP021111.1"/>
</dbReference>
<protein>
    <submittedName>
        <fullName evidence="3">Glycosyl transferase</fullName>
    </submittedName>
</protein>
<evidence type="ECO:0000313" key="4">
    <source>
        <dbReference type="Proteomes" id="UP000194161"/>
    </source>
</evidence>
<proteinExistence type="predicted"/>
<keyword evidence="1" id="KW-0328">Glycosyltransferase</keyword>
<dbReference type="PANTHER" id="PTHR30160:SF1">
    <property type="entry name" value="LIPOPOLYSACCHARIDE 1,2-N-ACETYLGLUCOSAMINETRANSFERASE-RELATED"/>
    <property type="match status" value="1"/>
</dbReference>
<dbReference type="Proteomes" id="UP000194161">
    <property type="component" value="Chromosome"/>
</dbReference>
<evidence type="ECO:0000256" key="1">
    <source>
        <dbReference type="ARBA" id="ARBA00022676"/>
    </source>
</evidence>
<dbReference type="EMBL" id="CP021111">
    <property type="protein sequence ID" value="ARP94143.1"/>
    <property type="molecule type" value="Genomic_DNA"/>
</dbReference>
<dbReference type="AlphaFoldDB" id="A0A1W6Z9U0"/>
<dbReference type="GO" id="GO:0009244">
    <property type="term" value="P:lipopolysaccharide core region biosynthetic process"/>
    <property type="evidence" value="ECO:0007669"/>
    <property type="project" value="TreeGrafter"/>
</dbReference>
<dbReference type="OrthoDB" id="9797795at2"/>
<organism evidence="3 4">
    <name type="scientific">Bordetella genomosp. 13</name>
    <dbReference type="NCBI Taxonomy" id="463040"/>
    <lineage>
        <taxon>Bacteria</taxon>
        <taxon>Pseudomonadati</taxon>
        <taxon>Pseudomonadota</taxon>
        <taxon>Betaproteobacteria</taxon>
        <taxon>Burkholderiales</taxon>
        <taxon>Alcaligenaceae</taxon>
        <taxon>Bordetella</taxon>
    </lineage>
</organism>
<dbReference type="GO" id="GO:0005829">
    <property type="term" value="C:cytosol"/>
    <property type="evidence" value="ECO:0007669"/>
    <property type="project" value="TreeGrafter"/>
</dbReference>
<dbReference type="STRING" id="463040.CAL15_06950"/>
<accession>A0A1W6Z9U0</accession>
<dbReference type="PANTHER" id="PTHR30160">
    <property type="entry name" value="TETRAACYLDISACCHARIDE 4'-KINASE-RELATED"/>
    <property type="match status" value="1"/>
</dbReference>
<dbReference type="GO" id="GO:0008713">
    <property type="term" value="F:ADP-heptose-lipopolysaccharide heptosyltransferase activity"/>
    <property type="evidence" value="ECO:0007669"/>
    <property type="project" value="TreeGrafter"/>
</dbReference>
<keyword evidence="2 3" id="KW-0808">Transferase</keyword>
<dbReference type="CDD" id="cd03789">
    <property type="entry name" value="GT9_LPS_heptosyltransferase"/>
    <property type="match status" value="1"/>
</dbReference>
<dbReference type="Pfam" id="PF01075">
    <property type="entry name" value="Glyco_transf_9"/>
    <property type="match status" value="1"/>
</dbReference>
<name>A0A1W6Z9U0_9BORD</name>
<reference evidence="3 4" key="1">
    <citation type="submission" date="2017-05" db="EMBL/GenBank/DDBJ databases">
        <title>Complete and WGS of Bordetella genogroups.</title>
        <authorList>
            <person name="Spilker T."/>
            <person name="LiPuma J."/>
        </authorList>
    </citation>
    <scope>NUCLEOTIDE SEQUENCE [LARGE SCALE GENOMIC DNA]</scope>
    <source>
        <strain evidence="3 4">AU7206</strain>
    </source>
</reference>